<dbReference type="EMBL" id="BAQW01000013">
    <property type="protein sequence ID" value="GBR15599.1"/>
    <property type="molecule type" value="Genomic_DNA"/>
</dbReference>
<protein>
    <recommendedName>
        <fullName evidence="3">Lipoprotein</fullName>
    </recommendedName>
</protein>
<accession>A0ABQ0QEC7</accession>
<organism evidence="1 2">
    <name type="scientific">Gluconobacter frateurii NRIC 0228</name>
    <dbReference type="NCBI Taxonomy" id="1307946"/>
    <lineage>
        <taxon>Bacteria</taxon>
        <taxon>Pseudomonadati</taxon>
        <taxon>Pseudomonadota</taxon>
        <taxon>Alphaproteobacteria</taxon>
        <taxon>Acetobacterales</taxon>
        <taxon>Acetobacteraceae</taxon>
        <taxon>Gluconobacter</taxon>
    </lineage>
</organism>
<evidence type="ECO:0008006" key="3">
    <source>
        <dbReference type="Google" id="ProtNLM"/>
    </source>
</evidence>
<evidence type="ECO:0000313" key="1">
    <source>
        <dbReference type="EMBL" id="GBR15599.1"/>
    </source>
</evidence>
<gene>
    <name evidence="1" type="ORF">AA0228_2556</name>
</gene>
<dbReference type="Proteomes" id="UP001061070">
    <property type="component" value="Unassembled WGS sequence"/>
</dbReference>
<comment type="caution">
    <text evidence="1">The sequence shown here is derived from an EMBL/GenBank/DDBJ whole genome shotgun (WGS) entry which is preliminary data.</text>
</comment>
<sequence length="152" mass="17016">MEEHIQFVRFTPLAALSLLALSGCAGIHGHSRLDCDPHQIQCQREWALFNAHTKKARIMGNPVSDIACVRHAMRYGGANWTPTTFTSAASQCAYWQSDDPLGITNPRQLPLDLRADPELQRMAEDPVINDAGPGKIWDYMRRDGTSTNGQYY</sequence>
<evidence type="ECO:0000313" key="2">
    <source>
        <dbReference type="Proteomes" id="UP001061070"/>
    </source>
</evidence>
<name>A0ABQ0QEC7_9PROT</name>
<proteinExistence type="predicted"/>
<reference evidence="1" key="1">
    <citation type="submission" date="2013-04" db="EMBL/GenBank/DDBJ databases">
        <title>The genome sequencing project of 58 acetic acid bacteria.</title>
        <authorList>
            <person name="Okamoto-Kainuma A."/>
            <person name="Ishikawa M."/>
            <person name="Umino S."/>
            <person name="Koizumi Y."/>
            <person name="Shiwa Y."/>
            <person name="Yoshikawa H."/>
            <person name="Matsutani M."/>
            <person name="Matsushita K."/>
        </authorList>
    </citation>
    <scope>NUCLEOTIDE SEQUENCE</scope>
    <source>
        <strain evidence="1">NRIC 0228</strain>
    </source>
</reference>
<keyword evidence="2" id="KW-1185">Reference proteome</keyword>